<dbReference type="AlphaFoldDB" id="A0A9W9V993"/>
<reference evidence="8" key="1">
    <citation type="submission" date="2022-11" db="EMBL/GenBank/DDBJ databases">
        <authorList>
            <person name="Petersen C."/>
        </authorList>
    </citation>
    <scope>NUCLEOTIDE SEQUENCE</scope>
    <source>
        <strain evidence="8">IBT 29864</strain>
    </source>
</reference>
<sequence length="525" mass="57951">MASKPDIDHVETVEVGSETPTPAGTARLLDDGEVRLIPIPTRDPCDPLNLPMWHKITIHLTVSFFSMTGILLVSGMGAVLPLIAASYPDVKNTADLNVYPTLFMGIGNLIAMPLSLAIGRRPVYLFSSLLLVIGSIWCAFAPDFNSHLAGRDFLSLGAGQSEGLCVMIVQEMFYLHQRGRALAWFSGITTVGSTALMIASTFICTAWGWRWWYGVFGILNGVVLIFSVLFVVETKYERSPEALRGEIPSFSRSDGLKGKDNDLTRVTTRHLPTLDDVNYSPRSFISDLKPWQGHSEWSAALICYKHMVQIALFPHILWLILCCGAFLGVYVLYASVFSGILTSVPYNFSFEVVGAVMAGQIIVCFVFIPVIGYGTDHLTKYLSKRNGGIVEAEYRLLPLIIPWLVTIASCVIFGRAAADPFHWHWAAVVITYNSEYIGFMSIVLSSFTYAIEAHPTRVGPSVVVLCAMRGFISWGLSWGSLRFVQSQGYEGAFNICAIVLGILGVVGIPIYFFGKKLRIITQRWT</sequence>
<organism evidence="8 9">
    <name type="scientific">Penicillium cataractarum</name>
    <dbReference type="NCBI Taxonomy" id="2100454"/>
    <lineage>
        <taxon>Eukaryota</taxon>
        <taxon>Fungi</taxon>
        <taxon>Dikarya</taxon>
        <taxon>Ascomycota</taxon>
        <taxon>Pezizomycotina</taxon>
        <taxon>Eurotiomycetes</taxon>
        <taxon>Eurotiomycetidae</taxon>
        <taxon>Eurotiales</taxon>
        <taxon>Aspergillaceae</taxon>
        <taxon>Penicillium</taxon>
    </lineage>
</organism>
<feature type="transmembrane region" description="Helical" evidence="6">
    <location>
        <begin position="182"/>
        <end position="203"/>
    </location>
</feature>
<accession>A0A9W9V993</accession>
<dbReference type="PANTHER" id="PTHR23502">
    <property type="entry name" value="MAJOR FACILITATOR SUPERFAMILY"/>
    <property type="match status" value="1"/>
</dbReference>
<evidence type="ECO:0000256" key="4">
    <source>
        <dbReference type="ARBA" id="ARBA00023136"/>
    </source>
</evidence>
<evidence type="ECO:0000256" key="2">
    <source>
        <dbReference type="ARBA" id="ARBA00022692"/>
    </source>
</evidence>
<evidence type="ECO:0000313" key="9">
    <source>
        <dbReference type="Proteomes" id="UP001147782"/>
    </source>
</evidence>
<feature type="transmembrane region" description="Helical" evidence="6">
    <location>
        <begin position="423"/>
        <end position="450"/>
    </location>
</feature>
<feature type="transmembrane region" description="Helical" evidence="6">
    <location>
        <begin position="396"/>
        <end position="417"/>
    </location>
</feature>
<reference evidence="8" key="2">
    <citation type="journal article" date="2023" name="IMA Fungus">
        <title>Comparative genomic study of the Penicillium genus elucidates a diverse pangenome and 15 lateral gene transfer events.</title>
        <authorList>
            <person name="Petersen C."/>
            <person name="Sorensen T."/>
            <person name="Nielsen M.R."/>
            <person name="Sondergaard T.E."/>
            <person name="Sorensen J.L."/>
            <person name="Fitzpatrick D.A."/>
            <person name="Frisvad J.C."/>
            <person name="Nielsen K.L."/>
        </authorList>
    </citation>
    <scope>NUCLEOTIDE SEQUENCE</scope>
    <source>
        <strain evidence="8">IBT 29864</strain>
    </source>
</reference>
<evidence type="ECO:0000259" key="7">
    <source>
        <dbReference type="PROSITE" id="PS50850"/>
    </source>
</evidence>
<dbReference type="GeneID" id="81439295"/>
<dbReference type="EMBL" id="JAPZBS010000005">
    <property type="protein sequence ID" value="KAJ5371095.1"/>
    <property type="molecule type" value="Genomic_DNA"/>
</dbReference>
<gene>
    <name evidence="8" type="ORF">N7496_007187</name>
</gene>
<evidence type="ECO:0000256" key="3">
    <source>
        <dbReference type="ARBA" id="ARBA00022989"/>
    </source>
</evidence>
<feature type="transmembrane region" description="Helical" evidence="6">
    <location>
        <begin position="492"/>
        <end position="513"/>
    </location>
</feature>
<feature type="transmembrane region" description="Helical" evidence="6">
    <location>
        <begin position="96"/>
        <end position="116"/>
    </location>
</feature>
<dbReference type="OrthoDB" id="5215911at2759"/>
<dbReference type="Proteomes" id="UP001147782">
    <property type="component" value="Unassembled WGS sequence"/>
</dbReference>
<dbReference type="InterPro" id="IPR036259">
    <property type="entry name" value="MFS_trans_sf"/>
</dbReference>
<dbReference type="PROSITE" id="PS50850">
    <property type="entry name" value="MFS"/>
    <property type="match status" value="1"/>
</dbReference>
<feature type="transmembrane region" description="Helical" evidence="6">
    <location>
        <begin position="316"/>
        <end position="340"/>
    </location>
</feature>
<keyword evidence="2 6" id="KW-0812">Transmembrane</keyword>
<comment type="subcellular location">
    <subcellularLocation>
        <location evidence="1">Membrane</location>
        <topology evidence="1">Multi-pass membrane protein</topology>
    </subcellularLocation>
</comment>
<dbReference type="GO" id="GO:0022857">
    <property type="term" value="F:transmembrane transporter activity"/>
    <property type="evidence" value="ECO:0007669"/>
    <property type="project" value="InterPro"/>
</dbReference>
<evidence type="ECO:0000256" key="5">
    <source>
        <dbReference type="SAM" id="MobiDB-lite"/>
    </source>
</evidence>
<dbReference type="InterPro" id="IPR011701">
    <property type="entry name" value="MFS"/>
</dbReference>
<evidence type="ECO:0000256" key="1">
    <source>
        <dbReference type="ARBA" id="ARBA00004141"/>
    </source>
</evidence>
<proteinExistence type="predicted"/>
<comment type="caution">
    <text evidence="8">The sequence shown here is derived from an EMBL/GenBank/DDBJ whole genome shotgun (WGS) entry which is preliminary data.</text>
</comment>
<dbReference type="Pfam" id="PF07690">
    <property type="entry name" value="MFS_1"/>
    <property type="match status" value="1"/>
</dbReference>
<feature type="transmembrane region" description="Helical" evidence="6">
    <location>
        <begin position="462"/>
        <end position="480"/>
    </location>
</feature>
<keyword evidence="9" id="KW-1185">Reference proteome</keyword>
<feature type="domain" description="Major facilitator superfamily (MFS) profile" evidence="7">
    <location>
        <begin position="55"/>
        <end position="525"/>
    </location>
</feature>
<dbReference type="SUPFAM" id="SSF103473">
    <property type="entry name" value="MFS general substrate transporter"/>
    <property type="match status" value="1"/>
</dbReference>
<protein>
    <recommendedName>
        <fullName evidence="7">Major facilitator superfamily (MFS) profile domain-containing protein</fullName>
    </recommendedName>
</protein>
<keyword evidence="3 6" id="KW-1133">Transmembrane helix</keyword>
<dbReference type="RefSeq" id="XP_056555529.1">
    <property type="nucleotide sequence ID" value="XM_056700116.1"/>
</dbReference>
<dbReference type="Gene3D" id="1.20.1250.20">
    <property type="entry name" value="MFS general substrate transporter like domains"/>
    <property type="match status" value="1"/>
</dbReference>
<feature type="transmembrane region" description="Helical" evidence="6">
    <location>
        <begin position="352"/>
        <end position="375"/>
    </location>
</feature>
<feature type="compositionally biased region" description="Basic and acidic residues" evidence="5">
    <location>
        <begin position="1"/>
        <end position="12"/>
    </location>
</feature>
<feature type="transmembrane region" description="Helical" evidence="6">
    <location>
        <begin position="123"/>
        <end position="142"/>
    </location>
</feature>
<dbReference type="GO" id="GO:0005886">
    <property type="term" value="C:plasma membrane"/>
    <property type="evidence" value="ECO:0007669"/>
    <property type="project" value="TreeGrafter"/>
</dbReference>
<dbReference type="InterPro" id="IPR020846">
    <property type="entry name" value="MFS_dom"/>
</dbReference>
<feature type="transmembrane region" description="Helical" evidence="6">
    <location>
        <begin position="209"/>
        <end position="232"/>
    </location>
</feature>
<feature type="region of interest" description="Disordered" evidence="5">
    <location>
        <begin position="1"/>
        <end position="24"/>
    </location>
</feature>
<evidence type="ECO:0000256" key="6">
    <source>
        <dbReference type="SAM" id="Phobius"/>
    </source>
</evidence>
<feature type="transmembrane region" description="Helical" evidence="6">
    <location>
        <begin position="154"/>
        <end position="175"/>
    </location>
</feature>
<name>A0A9W9V993_9EURO</name>
<feature type="transmembrane region" description="Helical" evidence="6">
    <location>
        <begin position="62"/>
        <end position="84"/>
    </location>
</feature>
<evidence type="ECO:0000313" key="8">
    <source>
        <dbReference type="EMBL" id="KAJ5371095.1"/>
    </source>
</evidence>
<keyword evidence="4 6" id="KW-0472">Membrane</keyword>
<dbReference type="PANTHER" id="PTHR23502:SF164">
    <property type="entry name" value="MAJOR FACILITATOR SUPERFAMILY (MFS) PROFILE DOMAIN-CONTAINING PROTEIN"/>
    <property type="match status" value="1"/>
</dbReference>